<dbReference type="EMBL" id="CP020715">
    <property type="protein sequence ID" value="ARJ06423.1"/>
    <property type="molecule type" value="Genomic_DNA"/>
</dbReference>
<sequence length="186" mass="17955">MTWAVLLTRALLIPLGALSGALVGAAVGGQAALPDPALGAGSSPGYVLLAISFGAVPGGVLGAVVGGLTAGLLFAGELVAGVRSRHPVRAAVLAWGGGVWLVGCLAVAGVLALTTGAAPITSAAPPTEALVAQWSQPLALTAVAAGLLALGIGVERVVVLRSSPDQLPGIVERRSRGASRGGSAVP</sequence>
<name>A0A1X9LML2_9MICO</name>
<dbReference type="KEGG" id="cphy:B5808_15270"/>
<proteinExistence type="predicted"/>
<protein>
    <submittedName>
        <fullName evidence="1">Uncharacterized protein</fullName>
    </submittedName>
</protein>
<dbReference type="RefSeq" id="WP_085020561.1">
    <property type="nucleotide sequence ID" value="NZ_BMHD01000001.1"/>
</dbReference>
<evidence type="ECO:0000313" key="1">
    <source>
        <dbReference type="EMBL" id="ARJ06423.1"/>
    </source>
</evidence>
<reference evidence="1 2" key="1">
    <citation type="submission" date="2017-04" db="EMBL/GenBank/DDBJ databases">
        <authorList>
            <person name="Afonso C.L."/>
            <person name="Miller P.J."/>
            <person name="Scott M.A."/>
            <person name="Spackman E."/>
            <person name="Goraichik I."/>
            <person name="Dimitrov K.M."/>
            <person name="Suarez D.L."/>
            <person name="Swayne D.E."/>
        </authorList>
    </citation>
    <scope>NUCLEOTIDE SEQUENCE [LARGE SCALE GENOMIC DNA]</scope>
    <source>
        <strain evidence="2">XA(T)</strain>
    </source>
</reference>
<gene>
    <name evidence="1" type="ORF">B5808_15270</name>
</gene>
<accession>A0A1X9LML2</accession>
<organism evidence="1 2">
    <name type="scientific">Cnuibacter physcomitrellae</name>
    <dbReference type="NCBI Taxonomy" id="1619308"/>
    <lineage>
        <taxon>Bacteria</taxon>
        <taxon>Bacillati</taxon>
        <taxon>Actinomycetota</taxon>
        <taxon>Actinomycetes</taxon>
        <taxon>Micrococcales</taxon>
        <taxon>Microbacteriaceae</taxon>
        <taxon>Cnuibacter</taxon>
    </lineage>
</organism>
<evidence type="ECO:0000313" key="2">
    <source>
        <dbReference type="Proteomes" id="UP000192775"/>
    </source>
</evidence>
<keyword evidence="2" id="KW-1185">Reference proteome</keyword>
<dbReference type="Proteomes" id="UP000192775">
    <property type="component" value="Chromosome"/>
</dbReference>
<dbReference type="STRING" id="1619308.B5808_15270"/>
<dbReference type="AlphaFoldDB" id="A0A1X9LML2"/>